<proteinExistence type="predicted"/>
<gene>
    <name evidence="2" type="ORF">SAMN03080603_00162</name>
</gene>
<evidence type="ECO:0000313" key="3">
    <source>
        <dbReference type="Proteomes" id="UP000199266"/>
    </source>
</evidence>
<dbReference type="AlphaFoldDB" id="A0A1H3DIW1"/>
<dbReference type="PANTHER" id="PTHR43685:SF2">
    <property type="entry name" value="GLYCOSYLTRANSFERASE 2-LIKE DOMAIN-CONTAINING PROTEIN"/>
    <property type="match status" value="1"/>
</dbReference>
<evidence type="ECO:0000313" key="2">
    <source>
        <dbReference type="EMBL" id="SDX66250.1"/>
    </source>
</evidence>
<dbReference type="GO" id="GO:0016740">
    <property type="term" value="F:transferase activity"/>
    <property type="evidence" value="ECO:0007669"/>
    <property type="project" value="UniProtKB-KW"/>
</dbReference>
<feature type="domain" description="Glycosyltransferase 2-like" evidence="1">
    <location>
        <begin position="7"/>
        <end position="171"/>
    </location>
</feature>
<dbReference type="CDD" id="cd00761">
    <property type="entry name" value="Glyco_tranf_GTA_type"/>
    <property type="match status" value="1"/>
</dbReference>
<name>A0A1H3DIW1_9BACT</name>
<sequence length="333" mass="38682">MKCPKVSVVIPAYNAAVTIRGTLNSFFSQSFRDFEIIVVNDGSTDRTYEICELLKKDSHIPLHVYIQPNRGGANARNRGIELSQGKYIIFMDADDIVEKDFIKKLVNAIESKSIVDIACCSFDLLYEDGGSKPRIIKSAKKVLSGKEALIHLLREELEVWSGSAMYSRYLLTRFNVFFDEDVIMGEDIDFRWRAFYHARQVALVPDILVHYIQHSSSITRALDPNRFPPSSWLDPHKFLSYLEAMGEKDEDLLQTLRGYVIPLFTVRRLRNYITYDIEDLFWDSLKIEEIRNTLKRGLVSFKYNPGLALKCFLLLCYPKAFYDRYKFNKGQYR</sequence>
<dbReference type="RefSeq" id="WP_091459859.1">
    <property type="nucleotide sequence ID" value="NZ_FNPD01000001.1"/>
</dbReference>
<dbReference type="PANTHER" id="PTHR43685">
    <property type="entry name" value="GLYCOSYLTRANSFERASE"/>
    <property type="match status" value="1"/>
</dbReference>
<organism evidence="2 3">
    <name type="scientific">Acetomicrobium thermoterrenum DSM 13490</name>
    <dbReference type="NCBI Taxonomy" id="1120987"/>
    <lineage>
        <taxon>Bacteria</taxon>
        <taxon>Thermotogati</taxon>
        <taxon>Synergistota</taxon>
        <taxon>Synergistia</taxon>
        <taxon>Synergistales</taxon>
        <taxon>Acetomicrobiaceae</taxon>
        <taxon>Acetomicrobium</taxon>
    </lineage>
</organism>
<dbReference type="Gene3D" id="3.90.550.10">
    <property type="entry name" value="Spore Coat Polysaccharide Biosynthesis Protein SpsA, Chain A"/>
    <property type="match status" value="1"/>
</dbReference>
<reference evidence="3" key="1">
    <citation type="submission" date="2016-10" db="EMBL/GenBank/DDBJ databases">
        <authorList>
            <person name="Varghese N."/>
            <person name="Submissions S."/>
        </authorList>
    </citation>
    <scope>NUCLEOTIDE SEQUENCE [LARGE SCALE GENOMIC DNA]</scope>
    <source>
        <strain evidence="3">DSM 13490</strain>
    </source>
</reference>
<dbReference type="SUPFAM" id="SSF53448">
    <property type="entry name" value="Nucleotide-diphospho-sugar transferases"/>
    <property type="match status" value="1"/>
</dbReference>
<accession>A0A1H3DIW1</accession>
<dbReference type="InterPro" id="IPR001173">
    <property type="entry name" value="Glyco_trans_2-like"/>
</dbReference>
<dbReference type="Pfam" id="PF00535">
    <property type="entry name" value="Glycos_transf_2"/>
    <property type="match status" value="1"/>
</dbReference>
<keyword evidence="2" id="KW-0808">Transferase</keyword>
<evidence type="ECO:0000259" key="1">
    <source>
        <dbReference type="Pfam" id="PF00535"/>
    </source>
</evidence>
<dbReference type="InterPro" id="IPR050834">
    <property type="entry name" value="Glycosyltransf_2"/>
</dbReference>
<keyword evidence="3" id="KW-1185">Reference proteome</keyword>
<dbReference type="Proteomes" id="UP000199266">
    <property type="component" value="Unassembled WGS sequence"/>
</dbReference>
<protein>
    <submittedName>
        <fullName evidence="2">Glycosyl transferase family 2</fullName>
    </submittedName>
</protein>
<dbReference type="InterPro" id="IPR029044">
    <property type="entry name" value="Nucleotide-diphossugar_trans"/>
</dbReference>
<dbReference type="EMBL" id="FNPD01000001">
    <property type="protein sequence ID" value="SDX66250.1"/>
    <property type="molecule type" value="Genomic_DNA"/>
</dbReference>